<feature type="domain" description="Amine oxidase" evidence="5">
    <location>
        <begin position="24"/>
        <end position="512"/>
    </location>
</feature>
<dbReference type="SUPFAM" id="SSF51905">
    <property type="entry name" value="FAD/NAD(P)-binding domain"/>
    <property type="match status" value="1"/>
</dbReference>
<dbReference type="PANTHER" id="PTHR43734">
    <property type="entry name" value="PHYTOENE DESATURASE"/>
    <property type="match status" value="1"/>
</dbReference>
<dbReference type="PANTHER" id="PTHR43734:SF1">
    <property type="entry name" value="PHYTOENE DESATURASE"/>
    <property type="match status" value="1"/>
</dbReference>
<keyword evidence="2 4" id="KW-0125">Carotenoid biosynthesis</keyword>
<accession>A0A3L7AQY7</accession>
<dbReference type="GO" id="GO:0016491">
    <property type="term" value="F:oxidoreductase activity"/>
    <property type="evidence" value="ECO:0007669"/>
    <property type="project" value="UniProtKB-KW"/>
</dbReference>
<evidence type="ECO:0000313" key="6">
    <source>
        <dbReference type="EMBL" id="RLP82876.1"/>
    </source>
</evidence>
<evidence type="ECO:0000256" key="1">
    <source>
        <dbReference type="ARBA" id="ARBA00004829"/>
    </source>
</evidence>
<keyword evidence="7" id="KW-1185">Reference proteome</keyword>
<dbReference type="Gene3D" id="3.50.50.60">
    <property type="entry name" value="FAD/NAD(P)-binding domain"/>
    <property type="match status" value="2"/>
</dbReference>
<protein>
    <submittedName>
        <fullName evidence="6">Phytoene desaturase</fullName>
    </submittedName>
</protein>
<dbReference type="Pfam" id="PF01593">
    <property type="entry name" value="Amino_oxidase"/>
    <property type="match status" value="1"/>
</dbReference>
<evidence type="ECO:0000259" key="5">
    <source>
        <dbReference type="Pfam" id="PF01593"/>
    </source>
</evidence>
<organism evidence="6 7">
    <name type="scientific">Mycetocola lacteus</name>
    <dbReference type="NCBI Taxonomy" id="76637"/>
    <lineage>
        <taxon>Bacteria</taxon>
        <taxon>Bacillati</taxon>
        <taxon>Actinomycetota</taxon>
        <taxon>Actinomycetes</taxon>
        <taxon>Micrococcales</taxon>
        <taxon>Microbacteriaceae</taxon>
        <taxon>Mycetocola</taxon>
    </lineage>
</organism>
<dbReference type="InterPro" id="IPR014105">
    <property type="entry name" value="Carotenoid/retinoid_OxRdtase"/>
</dbReference>
<evidence type="ECO:0000256" key="4">
    <source>
        <dbReference type="RuleBase" id="RU362075"/>
    </source>
</evidence>
<evidence type="ECO:0000256" key="2">
    <source>
        <dbReference type="ARBA" id="ARBA00022746"/>
    </source>
</evidence>
<dbReference type="OrthoDB" id="9774675at2"/>
<comment type="pathway">
    <text evidence="1 4">Carotenoid biosynthesis.</text>
</comment>
<proteinExistence type="inferred from homology"/>
<dbReference type="EMBL" id="RCUY01000005">
    <property type="protein sequence ID" value="RLP82876.1"/>
    <property type="molecule type" value="Genomic_DNA"/>
</dbReference>
<reference evidence="6 7" key="1">
    <citation type="submission" date="2018-10" db="EMBL/GenBank/DDBJ databases">
        <authorList>
            <person name="Li J."/>
        </authorList>
    </citation>
    <scope>NUCLEOTIDE SEQUENCE [LARGE SCALE GENOMIC DNA]</scope>
    <source>
        <strain evidence="6 7">JCM 11654</strain>
    </source>
</reference>
<evidence type="ECO:0000313" key="7">
    <source>
        <dbReference type="Proteomes" id="UP000269438"/>
    </source>
</evidence>
<dbReference type="Proteomes" id="UP000269438">
    <property type="component" value="Unassembled WGS sequence"/>
</dbReference>
<dbReference type="GO" id="GO:0016117">
    <property type="term" value="P:carotenoid biosynthetic process"/>
    <property type="evidence" value="ECO:0007669"/>
    <property type="project" value="UniProtKB-KW"/>
</dbReference>
<gene>
    <name evidence="6" type="primary">crtI</name>
    <name evidence="6" type="ORF">D9V34_06390</name>
</gene>
<comment type="caution">
    <text evidence="6">The sequence shown here is derived from an EMBL/GenBank/DDBJ whole genome shotgun (WGS) entry which is preliminary data.</text>
</comment>
<dbReference type="NCBIfam" id="TIGR02734">
    <property type="entry name" value="crtI_fam"/>
    <property type="match status" value="1"/>
</dbReference>
<dbReference type="InterPro" id="IPR002937">
    <property type="entry name" value="Amino_oxidase"/>
</dbReference>
<dbReference type="InterPro" id="IPR036188">
    <property type="entry name" value="FAD/NAD-bd_sf"/>
</dbReference>
<dbReference type="RefSeq" id="WP_121688020.1">
    <property type="nucleotide sequence ID" value="NZ_RCUY01000005.1"/>
</dbReference>
<dbReference type="AlphaFoldDB" id="A0A3L7AQY7"/>
<evidence type="ECO:0000256" key="3">
    <source>
        <dbReference type="ARBA" id="ARBA00023002"/>
    </source>
</evidence>
<comment type="similarity">
    <text evidence="4">Belongs to the carotenoid/retinoid oxidoreductase family.</text>
</comment>
<name>A0A3L7AQY7_9MICO</name>
<sequence>MSETAQPDTSAGHPQHAVVIGGGVAGLATAGLLARDGYRVTLVEQNPEVGGRAGSWSSEGFRFDTGPSWYLMPEVFDHFFAMMGSSTAAELDLETLDPGYRVIFEKDHEAVDIRAQREANRALFEQLEPGSGPAFDRYLASAEQTLDLATRSFLYTNFENLSAFSSRAVIARAGTLVHLLTRSLHAFARDHFTDSRILRILGYPAVFLGSSPFRAPAIYHLMSGLDLNGGVQYPRGGFTELVQALARLADSAGVTILTETRVQEITTESAGRRARATGVITERCGVTSRIEADIVVSAADLHHTETRLLPPALQSRPERSWKRTVPGPGTVLVFLGIRGEIPELPHHTLLFTEDWEGNFQRIDAPAPAPGEPWLPDQTSLYVCHPSASDASVAPPGHSNLFVLVPAPSNPDLGGEGDAEVERITDAAIDQIAAWAKIPDLRERIVVRRSIGPRDFERDFNAWRGTALGLAHTTAQSAFFRGKNVSSKVSGLYYAGATTVPGIGLPMCLISAELVLKRLRGDRSSAPLPEPAPALGDRDTA</sequence>
<keyword evidence="3 4" id="KW-0560">Oxidoreductase</keyword>